<proteinExistence type="predicted"/>
<evidence type="ECO:0000313" key="1">
    <source>
        <dbReference type="EMBL" id="GLL08839.1"/>
    </source>
</evidence>
<gene>
    <name evidence="1" type="ORF">GCM10017581_106250</name>
</gene>
<dbReference type="AlphaFoldDB" id="A0A9W6KY53"/>
<name>A0A9W6KY53_9ACTN</name>
<dbReference type="Proteomes" id="UP001143480">
    <property type="component" value="Unassembled WGS sequence"/>
</dbReference>
<dbReference type="RefSeq" id="WP_271190489.1">
    <property type="nucleotide sequence ID" value="NZ_BSFP01000238.1"/>
</dbReference>
<sequence length="261" mass="28339">MPAPSNTRRSLPEHTVDCWVAADVLGRFPDAQLWAPTQRGSDNWDTAFQLGPTKCFILENKATEPLASKPTEHKITVDLPQLIRYIDVAGAPVYYVLPAPPWAAATTTATLDPVAPVPEASRCRTGRQCGHGTSVHGPFMNWAYVIDLLSLVTFIARYRRPRGDSYSIPARELDKIPGAVTLDEFLEGVELCHAGGVPYADAATARRGWQQDASNRRALAMELLGGPDFYYRFRPESGFAPGGRSGVLAVAVAMAVASRSS</sequence>
<comment type="caution">
    <text evidence="1">The sequence shown here is derived from an EMBL/GenBank/DDBJ whole genome shotgun (WGS) entry which is preliminary data.</text>
</comment>
<evidence type="ECO:0000313" key="2">
    <source>
        <dbReference type="Proteomes" id="UP001143480"/>
    </source>
</evidence>
<reference evidence="1" key="2">
    <citation type="submission" date="2023-01" db="EMBL/GenBank/DDBJ databases">
        <authorList>
            <person name="Sun Q."/>
            <person name="Evtushenko L."/>
        </authorList>
    </citation>
    <scope>NUCLEOTIDE SEQUENCE</scope>
    <source>
        <strain evidence="1">VKM Ac-1321</strain>
    </source>
</reference>
<dbReference type="EMBL" id="BSFP01000238">
    <property type="protein sequence ID" value="GLL08839.1"/>
    <property type="molecule type" value="Genomic_DNA"/>
</dbReference>
<organism evidence="1 2">
    <name type="scientific">Dactylosporangium matsuzakiense</name>
    <dbReference type="NCBI Taxonomy" id="53360"/>
    <lineage>
        <taxon>Bacteria</taxon>
        <taxon>Bacillati</taxon>
        <taxon>Actinomycetota</taxon>
        <taxon>Actinomycetes</taxon>
        <taxon>Micromonosporales</taxon>
        <taxon>Micromonosporaceae</taxon>
        <taxon>Dactylosporangium</taxon>
    </lineage>
</organism>
<accession>A0A9W6KY53</accession>
<reference evidence="1" key="1">
    <citation type="journal article" date="2014" name="Int. J. Syst. Evol. Microbiol.">
        <title>Complete genome sequence of Corynebacterium casei LMG S-19264T (=DSM 44701T), isolated from a smear-ripened cheese.</title>
        <authorList>
            <consortium name="US DOE Joint Genome Institute (JGI-PGF)"/>
            <person name="Walter F."/>
            <person name="Albersmeier A."/>
            <person name="Kalinowski J."/>
            <person name="Ruckert C."/>
        </authorList>
    </citation>
    <scope>NUCLEOTIDE SEQUENCE</scope>
    <source>
        <strain evidence="1">VKM Ac-1321</strain>
    </source>
</reference>
<keyword evidence="2" id="KW-1185">Reference proteome</keyword>
<protein>
    <submittedName>
        <fullName evidence="1">Uncharacterized protein</fullName>
    </submittedName>
</protein>